<dbReference type="SUPFAM" id="SSF50242">
    <property type="entry name" value="TIMP-like"/>
    <property type="match status" value="1"/>
</dbReference>
<proteinExistence type="predicted"/>
<dbReference type="InterPro" id="IPR008993">
    <property type="entry name" value="TIMP-like_OB-fold"/>
</dbReference>
<organism evidence="2 3">
    <name type="scientific">Spirosoma arboris</name>
    <dbReference type="NCBI Taxonomy" id="2682092"/>
    <lineage>
        <taxon>Bacteria</taxon>
        <taxon>Pseudomonadati</taxon>
        <taxon>Bacteroidota</taxon>
        <taxon>Cytophagia</taxon>
        <taxon>Cytophagales</taxon>
        <taxon>Cytophagaceae</taxon>
        <taxon>Spirosoma</taxon>
    </lineage>
</organism>
<dbReference type="Gene3D" id="2.40.50.120">
    <property type="match status" value="1"/>
</dbReference>
<keyword evidence="1" id="KW-0732">Signal</keyword>
<dbReference type="RefSeq" id="WP_157588302.1">
    <property type="nucleotide sequence ID" value="NZ_WPIN01000011.1"/>
</dbReference>
<sequence>MNLCSLTCIGFLMALLAISNSYGCTCSIAVNRTIKESIESTPAVFTGTVLAESYADLGAGQMRAYLIKVKKIFKGNVRPDTVVVLTNLNEASCGIRFKVHSKIVVFSTANLKGDKPINEHRFFETNICTRSGLYKEAYSKQLSAAIRSQ</sequence>
<dbReference type="AlphaFoldDB" id="A0A7K1SIJ1"/>
<accession>A0A7K1SIJ1</accession>
<comment type="caution">
    <text evidence="2">The sequence shown here is derived from an EMBL/GenBank/DDBJ whole genome shotgun (WGS) entry which is preliminary data.</text>
</comment>
<dbReference type="Proteomes" id="UP000436006">
    <property type="component" value="Unassembled WGS sequence"/>
</dbReference>
<feature type="chain" id="PRO_5029904682" evidence="1">
    <location>
        <begin position="24"/>
        <end position="149"/>
    </location>
</feature>
<evidence type="ECO:0000256" key="1">
    <source>
        <dbReference type="SAM" id="SignalP"/>
    </source>
</evidence>
<name>A0A7K1SIJ1_9BACT</name>
<dbReference type="EMBL" id="WPIN01000011">
    <property type="protein sequence ID" value="MVM33593.1"/>
    <property type="molecule type" value="Genomic_DNA"/>
</dbReference>
<keyword evidence="3" id="KW-1185">Reference proteome</keyword>
<gene>
    <name evidence="2" type="ORF">GO755_26380</name>
</gene>
<evidence type="ECO:0000313" key="3">
    <source>
        <dbReference type="Proteomes" id="UP000436006"/>
    </source>
</evidence>
<protein>
    <submittedName>
        <fullName evidence="2">Uncharacterized protein</fullName>
    </submittedName>
</protein>
<evidence type="ECO:0000313" key="2">
    <source>
        <dbReference type="EMBL" id="MVM33593.1"/>
    </source>
</evidence>
<reference evidence="2 3" key="1">
    <citation type="submission" date="2019-12" db="EMBL/GenBank/DDBJ databases">
        <title>Spirosoma sp. HMF4905 genome sequencing and assembly.</title>
        <authorList>
            <person name="Kang H."/>
            <person name="Cha I."/>
            <person name="Kim H."/>
            <person name="Joh K."/>
        </authorList>
    </citation>
    <scope>NUCLEOTIDE SEQUENCE [LARGE SCALE GENOMIC DNA]</scope>
    <source>
        <strain evidence="2 3">HMF4905</strain>
    </source>
</reference>
<feature type="signal peptide" evidence="1">
    <location>
        <begin position="1"/>
        <end position="23"/>
    </location>
</feature>